<accession>A0AAV8GNH7</accession>
<feature type="transmembrane region" description="Helical" evidence="8">
    <location>
        <begin position="388"/>
        <end position="407"/>
    </location>
</feature>
<dbReference type="FunFam" id="1.10.3430.10:FF:000006">
    <property type="entry name" value="Ammonium transporter"/>
    <property type="match status" value="1"/>
</dbReference>
<dbReference type="GO" id="GO:0005886">
    <property type="term" value="C:plasma membrane"/>
    <property type="evidence" value="ECO:0007669"/>
    <property type="project" value="UniProtKB-SubCell"/>
</dbReference>
<dbReference type="PANTHER" id="PTHR11730:SF6">
    <property type="entry name" value="AMMONIUM TRANSPORTER"/>
    <property type="match status" value="1"/>
</dbReference>
<keyword evidence="5 8" id="KW-1133">Transmembrane helix</keyword>
<feature type="transmembrane region" description="Helical" evidence="8">
    <location>
        <begin position="213"/>
        <end position="237"/>
    </location>
</feature>
<dbReference type="InterPro" id="IPR029020">
    <property type="entry name" value="Ammonium/urea_transptr"/>
</dbReference>
<feature type="transmembrane region" description="Helical" evidence="8">
    <location>
        <begin position="93"/>
        <end position="116"/>
    </location>
</feature>
<dbReference type="NCBIfam" id="TIGR00836">
    <property type="entry name" value="amt"/>
    <property type="match status" value="1"/>
</dbReference>
<evidence type="ECO:0000256" key="3">
    <source>
        <dbReference type="ARBA" id="ARBA00022448"/>
    </source>
</evidence>
<evidence type="ECO:0000256" key="5">
    <source>
        <dbReference type="ARBA" id="ARBA00022989"/>
    </source>
</evidence>
<comment type="caution">
    <text evidence="10">The sequence shown here is derived from an EMBL/GenBank/DDBJ whole genome shotgun (WGS) entry which is preliminary data.</text>
</comment>
<dbReference type="SUPFAM" id="SSF111352">
    <property type="entry name" value="Ammonium transporter"/>
    <property type="match status" value="1"/>
</dbReference>
<keyword evidence="11" id="KW-1185">Reference proteome</keyword>
<evidence type="ECO:0000256" key="1">
    <source>
        <dbReference type="ARBA" id="ARBA00004141"/>
    </source>
</evidence>
<name>A0AAV8GNH7_9POAL</name>
<proteinExistence type="inferred from homology"/>
<comment type="caution">
    <text evidence="8">Lacks conserved residue(s) required for the propagation of feature annotation.</text>
</comment>
<keyword evidence="7 8" id="KW-0924">Ammonia transport</keyword>
<evidence type="ECO:0000313" key="10">
    <source>
        <dbReference type="EMBL" id="KAJ4805854.1"/>
    </source>
</evidence>
<dbReference type="InterPro" id="IPR018047">
    <property type="entry name" value="Ammonium_transpt_CS"/>
</dbReference>
<evidence type="ECO:0000256" key="7">
    <source>
        <dbReference type="ARBA" id="ARBA00023177"/>
    </source>
</evidence>
<evidence type="ECO:0000313" key="11">
    <source>
        <dbReference type="Proteomes" id="UP001140206"/>
    </source>
</evidence>
<evidence type="ECO:0000256" key="6">
    <source>
        <dbReference type="ARBA" id="ARBA00023136"/>
    </source>
</evidence>
<protein>
    <recommendedName>
        <fullName evidence="8">Ammonium transporter</fullName>
    </recommendedName>
</protein>
<evidence type="ECO:0000256" key="2">
    <source>
        <dbReference type="ARBA" id="ARBA00005887"/>
    </source>
</evidence>
<dbReference type="InterPro" id="IPR001905">
    <property type="entry name" value="Ammonium_transpt"/>
</dbReference>
<evidence type="ECO:0000256" key="4">
    <source>
        <dbReference type="ARBA" id="ARBA00022692"/>
    </source>
</evidence>
<dbReference type="PROSITE" id="PS01219">
    <property type="entry name" value="AMMONIUM_TRANSP"/>
    <property type="match status" value="1"/>
</dbReference>
<dbReference type="Pfam" id="PF00909">
    <property type="entry name" value="Ammonium_transp"/>
    <property type="match status" value="1"/>
</dbReference>
<dbReference type="GO" id="GO:0097272">
    <property type="term" value="P:ammonium homeostasis"/>
    <property type="evidence" value="ECO:0007669"/>
    <property type="project" value="TreeGrafter"/>
</dbReference>
<feature type="transmembrane region" description="Helical" evidence="8">
    <location>
        <begin position="61"/>
        <end position="81"/>
    </location>
</feature>
<evidence type="ECO:0000259" key="9">
    <source>
        <dbReference type="Pfam" id="PF00909"/>
    </source>
</evidence>
<feature type="transmembrane region" description="Helical" evidence="8">
    <location>
        <begin position="357"/>
        <end position="376"/>
    </location>
</feature>
<keyword evidence="6 8" id="KW-0472">Membrane</keyword>
<dbReference type="InterPro" id="IPR024041">
    <property type="entry name" value="NH4_transpt_AmtB-like_dom"/>
</dbReference>
<evidence type="ECO:0000256" key="8">
    <source>
        <dbReference type="RuleBase" id="RU362002"/>
    </source>
</evidence>
<dbReference type="Gene3D" id="1.10.3430.10">
    <property type="entry name" value="Ammonium transporter AmtB like domains"/>
    <property type="match status" value="1"/>
</dbReference>
<reference evidence="10" key="1">
    <citation type="submission" date="2022-08" db="EMBL/GenBank/DDBJ databases">
        <authorList>
            <person name="Marques A."/>
        </authorList>
    </citation>
    <scope>NUCLEOTIDE SEQUENCE</scope>
    <source>
        <strain evidence="10">RhyPub2mFocal</strain>
        <tissue evidence="10">Leaves</tissue>
    </source>
</reference>
<gene>
    <name evidence="10" type="ORF">LUZ62_018420</name>
</gene>
<keyword evidence="3 8" id="KW-0813">Transport</keyword>
<keyword evidence="4 8" id="KW-0812">Transmembrane</keyword>
<dbReference type="AlphaFoldDB" id="A0AAV8GNH7"/>
<feature type="domain" description="Ammonium transporter AmtB-like" evidence="9">
    <location>
        <begin position="61"/>
        <end position="488"/>
    </location>
</feature>
<feature type="transmembrane region" description="Helical" evidence="8">
    <location>
        <begin position="436"/>
        <end position="461"/>
    </location>
</feature>
<feature type="transmembrane region" description="Helical" evidence="8">
    <location>
        <begin position="146"/>
        <end position="165"/>
    </location>
</feature>
<dbReference type="Proteomes" id="UP001140206">
    <property type="component" value="Chromosome 1"/>
</dbReference>
<feature type="transmembrane region" description="Helical" evidence="8">
    <location>
        <begin position="258"/>
        <end position="276"/>
    </location>
</feature>
<sequence>MKAASRPFHLAHSPVANHDHQEEPLNMSCSADLAPHLGNVSAAEYICNKFTDSDLAINNTYLLFSAYFVFMMQCGFAMLCAGAVRKKNTNNIMLVNVMDAVAGAISYYLFGFAFAFGQPSNKFIGKHFFALKDIPSESTYLDYSNFLYQWAFAIAAAGIALGSLAERTRFSACLIYSIFFTGFVYPVLSHWYWSPYGWANPYRAPGALLFSSGVIDFAGSGVVHMAGGIAGFWGALIEGPRRGRFFDGRIYYKPKGHNPALLLLGTFMLWFGWYGFNPGSFLIINKTYGSSGSFYGQWSAISRTAVTTTLSGTAAGLTMIIAKKILTGAWGNLADICNGILGGFAAITSGCSVVEPWAAIICGIVSALVLIWLNMLSERFGFDDPLEAAQLYGGCGTWGLLFTSLFAKKKFVNEVYGERPGGRPYGLYMGGGGKLFAAHFVAVFVNIGWVSATMAPLFLILKYLNLLRVSEEEEISDMNWSRFGGSAYPLDDDGIELF</sequence>
<organism evidence="10 11">
    <name type="scientific">Rhynchospora pubera</name>
    <dbReference type="NCBI Taxonomy" id="906938"/>
    <lineage>
        <taxon>Eukaryota</taxon>
        <taxon>Viridiplantae</taxon>
        <taxon>Streptophyta</taxon>
        <taxon>Embryophyta</taxon>
        <taxon>Tracheophyta</taxon>
        <taxon>Spermatophyta</taxon>
        <taxon>Magnoliopsida</taxon>
        <taxon>Liliopsida</taxon>
        <taxon>Poales</taxon>
        <taxon>Cyperaceae</taxon>
        <taxon>Cyperoideae</taxon>
        <taxon>Rhynchosporeae</taxon>
        <taxon>Rhynchospora</taxon>
    </lineage>
</organism>
<feature type="transmembrane region" description="Helical" evidence="8">
    <location>
        <begin position="172"/>
        <end position="193"/>
    </location>
</feature>
<dbReference type="PANTHER" id="PTHR11730">
    <property type="entry name" value="AMMONIUM TRANSPORTER"/>
    <property type="match status" value="1"/>
</dbReference>
<dbReference type="EMBL" id="JAMFTS010000001">
    <property type="protein sequence ID" value="KAJ4805854.1"/>
    <property type="molecule type" value="Genomic_DNA"/>
</dbReference>
<comment type="similarity">
    <text evidence="2 8">Belongs to the ammonia transporter channel (TC 1.A.11.2) family.</text>
</comment>
<comment type="subcellular location">
    <subcellularLocation>
        <location evidence="8">Cell membrane</location>
        <topology evidence="8">Multi-pass membrane protein</topology>
    </subcellularLocation>
    <subcellularLocation>
        <location evidence="1">Membrane</location>
        <topology evidence="1">Multi-pass membrane protein</topology>
    </subcellularLocation>
</comment>
<dbReference type="GO" id="GO:0008519">
    <property type="term" value="F:ammonium channel activity"/>
    <property type="evidence" value="ECO:0007669"/>
    <property type="project" value="InterPro"/>
</dbReference>